<dbReference type="Proteomes" id="UP000297716">
    <property type="component" value="Unassembled WGS sequence"/>
</dbReference>
<dbReference type="AlphaFoldDB" id="A0A4Z0YK66"/>
<gene>
    <name evidence="1" type="ORF">E0Z10_g4498</name>
</gene>
<evidence type="ECO:0000313" key="2">
    <source>
        <dbReference type="Proteomes" id="UP000297716"/>
    </source>
</evidence>
<evidence type="ECO:0000313" key="1">
    <source>
        <dbReference type="EMBL" id="TGJ84264.1"/>
    </source>
</evidence>
<dbReference type="OrthoDB" id="361494at2759"/>
<organism evidence="1 2">
    <name type="scientific">Xylaria hypoxylon</name>
    <dbReference type="NCBI Taxonomy" id="37992"/>
    <lineage>
        <taxon>Eukaryota</taxon>
        <taxon>Fungi</taxon>
        <taxon>Dikarya</taxon>
        <taxon>Ascomycota</taxon>
        <taxon>Pezizomycotina</taxon>
        <taxon>Sordariomycetes</taxon>
        <taxon>Xylariomycetidae</taxon>
        <taxon>Xylariales</taxon>
        <taxon>Xylariaceae</taxon>
        <taxon>Xylaria</taxon>
    </lineage>
</organism>
<comment type="caution">
    <text evidence="1">The sequence shown here is derived from an EMBL/GenBank/DDBJ whole genome shotgun (WGS) entry which is preliminary data.</text>
</comment>
<sequence>MFTSPVGLTHPGRELLFWANETEILVCDLHNGHIVTKLRGTGAAIAGVRSSKKSERSVKNRISSIVWRGAGGGGGSSGVVMGGSNMPGAIFSAHLDGQIRSWAPRLEGADEDVDEDSIEEVGEAKTKKRKALNDVYKSLMGQKITFT</sequence>
<dbReference type="STRING" id="37992.A0A4Z0YK66"/>
<dbReference type="EMBL" id="SKBN01000071">
    <property type="protein sequence ID" value="TGJ84264.1"/>
    <property type="molecule type" value="Genomic_DNA"/>
</dbReference>
<accession>A0A4Z0YK66</accession>
<reference evidence="1 2" key="1">
    <citation type="submission" date="2019-03" db="EMBL/GenBank/DDBJ databases">
        <title>Draft genome sequence of Xylaria hypoxylon DSM 108379, a ubiquitous saprotrophic-parasitic fungi on hardwood.</title>
        <authorList>
            <person name="Buettner E."/>
            <person name="Leonhardt S."/>
            <person name="Gebauer A.M."/>
            <person name="Liers C."/>
            <person name="Hofrichter M."/>
            <person name="Kellner H."/>
        </authorList>
    </citation>
    <scope>NUCLEOTIDE SEQUENCE [LARGE SCALE GENOMIC DNA]</scope>
    <source>
        <strain evidence="1 2">DSM 108379</strain>
    </source>
</reference>
<keyword evidence="2" id="KW-1185">Reference proteome</keyword>
<proteinExistence type="predicted"/>
<name>A0A4Z0YK66_9PEZI</name>
<protein>
    <submittedName>
        <fullName evidence="1">Uncharacterized protein</fullName>
    </submittedName>
</protein>